<dbReference type="Pfam" id="PF02899">
    <property type="entry name" value="Phage_int_SAM_1"/>
    <property type="match status" value="1"/>
</dbReference>
<feature type="domain" description="Core-binding (CB)" evidence="8">
    <location>
        <begin position="19"/>
        <end position="99"/>
    </location>
</feature>
<sequence length="280" mass="31194">MQHAEAVRLPESRDPAGVQITPEKIKAYLETLSGRGRSRETVQMYGAKLRTFYSYLPQDKQVGPDTLAAWRSALLEAGYSPSTVNTHLSAANGLLEHLGRRDLQLVGRLVSEPAVQPELTRAEYLRLLQAARALEKERAYLLVKVFALLGIRVGELPQVTVEQVKAGRLLLRGSGVRQYVPIPASLRGELLDYVRRQGLRTGPVFVTRNGKMMGRTQVTAETQSLSRDARVEEAKCNPRCLRKLCRATQADIERSVRQLAEQSYERMLDTEQLAAGWAGG</sequence>
<feature type="domain" description="Tyr recombinase" evidence="7">
    <location>
        <begin position="114"/>
        <end position="280"/>
    </location>
</feature>
<dbReference type="EMBL" id="JACSNX010000010">
    <property type="protein sequence ID" value="MBM6851384.1"/>
    <property type="molecule type" value="Genomic_DNA"/>
</dbReference>
<dbReference type="InterPro" id="IPR004107">
    <property type="entry name" value="Integrase_SAM-like_N"/>
</dbReference>
<dbReference type="PROSITE" id="PS51900">
    <property type="entry name" value="CB"/>
    <property type="match status" value="1"/>
</dbReference>
<dbReference type="InterPro" id="IPR011010">
    <property type="entry name" value="DNA_brk_join_enz"/>
</dbReference>
<reference evidence="9 10" key="1">
    <citation type="journal article" date="2021" name="Sci. Rep.">
        <title>The distribution of antibiotic resistance genes in chicken gut microbiota commensals.</title>
        <authorList>
            <person name="Juricova H."/>
            <person name="Matiasovicova J."/>
            <person name="Kubasova T."/>
            <person name="Cejkova D."/>
            <person name="Rychlik I."/>
        </authorList>
    </citation>
    <scope>NUCLEOTIDE SEQUENCE [LARGE SCALE GENOMIC DNA]</scope>
    <source>
        <strain evidence="9 10">An411</strain>
    </source>
</reference>
<dbReference type="Gene3D" id="1.10.443.10">
    <property type="entry name" value="Intergrase catalytic core"/>
    <property type="match status" value="1"/>
</dbReference>
<evidence type="ECO:0000256" key="5">
    <source>
        <dbReference type="ARBA" id="ARBA00023172"/>
    </source>
</evidence>
<dbReference type="Proteomes" id="UP000719500">
    <property type="component" value="Unassembled WGS sequence"/>
</dbReference>
<evidence type="ECO:0000256" key="4">
    <source>
        <dbReference type="ARBA" id="ARBA00023125"/>
    </source>
</evidence>
<proteinExistence type="inferred from homology"/>
<evidence type="ECO:0000256" key="2">
    <source>
        <dbReference type="ARBA" id="ARBA00008857"/>
    </source>
</evidence>
<keyword evidence="3" id="KW-0229">DNA integration</keyword>
<dbReference type="PANTHER" id="PTHR30349">
    <property type="entry name" value="PHAGE INTEGRASE-RELATED"/>
    <property type="match status" value="1"/>
</dbReference>
<dbReference type="PROSITE" id="PS51898">
    <property type="entry name" value="TYR_RECOMBINASE"/>
    <property type="match status" value="1"/>
</dbReference>
<dbReference type="InterPro" id="IPR044068">
    <property type="entry name" value="CB"/>
</dbReference>
<dbReference type="InterPro" id="IPR050090">
    <property type="entry name" value="Tyrosine_recombinase_XerCD"/>
</dbReference>
<keyword evidence="5" id="KW-0233">DNA recombination</keyword>
<organism evidence="9 10">
    <name type="scientific">Oscillibacter valericigenes</name>
    <dbReference type="NCBI Taxonomy" id="351091"/>
    <lineage>
        <taxon>Bacteria</taxon>
        <taxon>Bacillati</taxon>
        <taxon>Bacillota</taxon>
        <taxon>Clostridia</taxon>
        <taxon>Eubacteriales</taxon>
        <taxon>Oscillospiraceae</taxon>
        <taxon>Oscillibacter</taxon>
    </lineage>
</organism>
<comment type="caution">
    <text evidence="9">The sequence shown here is derived from an EMBL/GenBank/DDBJ whole genome shotgun (WGS) entry which is preliminary data.</text>
</comment>
<evidence type="ECO:0000259" key="8">
    <source>
        <dbReference type="PROSITE" id="PS51900"/>
    </source>
</evidence>
<evidence type="ECO:0000313" key="9">
    <source>
        <dbReference type="EMBL" id="MBM6851384.1"/>
    </source>
</evidence>
<dbReference type="PANTHER" id="PTHR30349:SF41">
    <property type="entry name" value="INTEGRASE_RECOMBINASE PROTEIN MJ0367-RELATED"/>
    <property type="match status" value="1"/>
</dbReference>
<evidence type="ECO:0000256" key="1">
    <source>
        <dbReference type="ARBA" id="ARBA00003283"/>
    </source>
</evidence>
<dbReference type="SUPFAM" id="SSF56349">
    <property type="entry name" value="DNA breaking-rejoining enzymes"/>
    <property type="match status" value="1"/>
</dbReference>
<evidence type="ECO:0000256" key="6">
    <source>
        <dbReference type="PROSITE-ProRule" id="PRU01248"/>
    </source>
</evidence>
<comment type="similarity">
    <text evidence="2">Belongs to the 'phage' integrase family.</text>
</comment>
<dbReference type="InterPro" id="IPR002104">
    <property type="entry name" value="Integrase_catalytic"/>
</dbReference>
<keyword evidence="10" id="KW-1185">Reference proteome</keyword>
<accession>A0ABS2FUR7</accession>
<evidence type="ECO:0000259" key="7">
    <source>
        <dbReference type="PROSITE" id="PS51898"/>
    </source>
</evidence>
<comment type="function">
    <text evidence="1">Site-specific tyrosine recombinase, which acts by catalyzing the cutting and rejoining of the recombining DNA molecules.</text>
</comment>
<dbReference type="InterPro" id="IPR013762">
    <property type="entry name" value="Integrase-like_cat_sf"/>
</dbReference>
<evidence type="ECO:0000256" key="3">
    <source>
        <dbReference type="ARBA" id="ARBA00022908"/>
    </source>
</evidence>
<evidence type="ECO:0000313" key="10">
    <source>
        <dbReference type="Proteomes" id="UP000719500"/>
    </source>
</evidence>
<keyword evidence="4 6" id="KW-0238">DNA-binding</keyword>
<dbReference type="Gene3D" id="1.10.150.130">
    <property type="match status" value="1"/>
</dbReference>
<dbReference type="RefSeq" id="WP_204804155.1">
    <property type="nucleotide sequence ID" value="NZ_JACSNX010000010.1"/>
</dbReference>
<gene>
    <name evidence="9" type="ORF">H9X91_08035</name>
</gene>
<protein>
    <submittedName>
        <fullName evidence="9">Site-specific integrase</fullName>
    </submittedName>
</protein>
<dbReference type="InterPro" id="IPR010998">
    <property type="entry name" value="Integrase_recombinase_N"/>
</dbReference>
<name>A0ABS2FUR7_9FIRM</name>